<protein>
    <submittedName>
        <fullName evidence="5">Regulator of protease activity HflC (Stomatin/prohibitin superfamily)</fullName>
    </submittedName>
</protein>
<keyword evidence="3" id="KW-0812">Transmembrane</keyword>
<dbReference type="GO" id="GO:0008233">
    <property type="term" value="F:peptidase activity"/>
    <property type="evidence" value="ECO:0007669"/>
    <property type="project" value="UniProtKB-KW"/>
</dbReference>
<dbReference type="EMBL" id="PGFA01000005">
    <property type="protein sequence ID" value="PJJ47951.1"/>
    <property type="molecule type" value="Genomic_DNA"/>
</dbReference>
<dbReference type="SUPFAM" id="SSF117892">
    <property type="entry name" value="Band 7/SPFH domain"/>
    <property type="match status" value="1"/>
</dbReference>
<dbReference type="GO" id="GO:0016020">
    <property type="term" value="C:membrane"/>
    <property type="evidence" value="ECO:0007669"/>
    <property type="project" value="UniProtKB-SubCell"/>
</dbReference>
<dbReference type="OrthoDB" id="9792660at2"/>
<keyword evidence="6" id="KW-1185">Reference proteome</keyword>
<dbReference type="CDD" id="cd03401">
    <property type="entry name" value="SPFH_prohibitin"/>
    <property type="match status" value="1"/>
</dbReference>
<dbReference type="AlphaFoldDB" id="A0A2M9AQH3"/>
<evidence type="ECO:0000313" key="5">
    <source>
        <dbReference type="EMBL" id="PJJ47951.1"/>
    </source>
</evidence>
<dbReference type="RefSeq" id="WP_100338872.1">
    <property type="nucleotide sequence ID" value="NZ_PGFA01000005.1"/>
</dbReference>
<keyword evidence="5" id="KW-0378">Hydrolase</keyword>
<feature type="domain" description="Band 7" evidence="4">
    <location>
        <begin position="46"/>
        <end position="220"/>
    </location>
</feature>
<evidence type="ECO:0000256" key="2">
    <source>
        <dbReference type="ARBA" id="ARBA00023136"/>
    </source>
</evidence>
<comment type="caution">
    <text evidence="5">The sequence shown here is derived from an EMBL/GenBank/DDBJ whole genome shotgun (WGS) entry which is preliminary data.</text>
</comment>
<evidence type="ECO:0000259" key="4">
    <source>
        <dbReference type="SMART" id="SM00244"/>
    </source>
</evidence>
<dbReference type="GO" id="GO:0007005">
    <property type="term" value="P:mitochondrion organization"/>
    <property type="evidence" value="ECO:0007669"/>
    <property type="project" value="TreeGrafter"/>
</dbReference>
<feature type="transmembrane region" description="Helical" evidence="3">
    <location>
        <begin position="27"/>
        <end position="49"/>
    </location>
</feature>
<reference evidence="5 6" key="1">
    <citation type="submission" date="2017-11" db="EMBL/GenBank/DDBJ databases">
        <title>Genomic Encyclopedia of Archaeal and Bacterial Type Strains, Phase II (KMG-II): From Individual Species to Whole Genera.</title>
        <authorList>
            <person name="Goeker M."/>
        </authorList>
    </citation>
    <scope>NUCLEOTIDE SEQUENCE [LARGE SCALE GENOMIC DNA]</scope>
    <source>
        <strain evidence="5 6">DSM 11115</strain>
    </source>
</reference>
<name>A0A2M9AQH3_9BACT</name>
<dbReference type="PRINTS" id="PR00679">
    <property type="entry name" value="PROHIBITIN"/>
</dbReference>
<dbReference type="Pfam" id="PF01145">
    <property type="entry name" value="Band_7"/>
    <property type="match status" value="1"/>
</dbReference>
<dbReference type="SMART" id="SM00244">
    <property type="entry name" value="PHB"/>
    <property type="match status" value="1"/>
</dbReference>
<dbReference type="Proteomes" id="UP000228535">
    <property type="component" value="Unassembled WGS sequence"/>
</dbReference>
<keyword evidence="5" id="KW-0645">Protease</keyword>
<dbReference type="InterPro" id="IPR000163">
    <property type="entry name" value="Prohibitin"/>
</dbReference>
<dbReference type="InterPro" id="IPR036013">
    <property type="entry name" value="Band_7/SPFH_dom_sf"/>
</dbReference>
<keyword evidence="2 3" id="KW-0472">Membrane</keyword>
<evidence type="ECO:0000256" key="3">
    <source>
        <dbReference type="SAM" id="Phobius"/>
    </source>
</evidence>
<dbReference type="PANTHER" id="PTHR23222">
    <property type="entry name" value="PROHIBITIN"/>
    <property type="match status" value="1"/>
</dbReference>
<dbReference type="InterPro" id="IPR001107">
    <property type="entry name" value="Band_7"/>
</dbReference>
<accession>A0A2M9AQH3</accession>
<proteinExistence type="predicted"/>
<organism evidence="5 6">
    <name type="scientific">Hymenobacter chitinivorans DSM 11115</name>
    <dbReference type="NCBI Taxonomy" id="1121954"/>
    <lineage>
        <taxon>Bacteria</taxon>
        <taxon>Pseudomonadati</taxon>
        <taxon>Bacteroidota</taxon>
        <taxon>Cytophagia</taxon>
        <taxon>Cytophagales</taxon>
        <taxon>Hymenobacteraceae</taxon>
        <taxon>Hymenobacter</taxon>
    </lineage>
</organism>
<comment type="subcellular location">
    <subcellularLocation>
        <location evidence="1">Membrane</location>
        <topology evidence="1">Single-pass membrane protein</topology>
    </subcellularLocation>
</comment>
<keyword evidence="3" id="KW-1133">Transmembrane helix</keyword>
<dbReference type="Gene3D" id="3.30.479.30">
    <property type="entry name" value="Band 7 domain"/>
    <property type="match status" value="1"/>
</dbReference>
<sequence length="302" mass="33717">MTFVFLGVLLLLLGFNAARVSERLLRVRGGLIFGGLLLTILGLALSTVVQIEPGQVGVQALFGQIQPRVLTSGLNVVNPFVDITRFDTRTQNYTMSADHSEGQRAGDDAIRVLSADGLEVVIDLTVLYRVVPERTPQVLATIGENYQDAIVRPVTRTRIRDNAVYYDAVALYSTKRDEFQNRIFATIEQDFKKRGLQLEQLLIRNIQLPASVKRSIESKISAEQDAQKMQFVLQKERQEAERKRVEAQGIADYQKIINAELSDKLLQYEGIKANREIATSPNSKVIIMGAGRTAPQVMISDK</sequence>
<evidence type="ECO:0000256" key="1">
    <source>
        <dbReference type="ARBA" id="ARBA00004167"/>
    </source>
</evidence>
<dbReference type="PANTHER" id="PTHR23222:SF1">
    <property type="entry name" value="PROHIBITIN-2"/>
    <property type="match status" value="1"/>
</dbReference>
<gene>
    <name evidence="5" type="ORF">CLV45_4642</name>
</gene>
<evidence type="ECO:0000313" key="6">
    <source>
        <dbReference type="Proteomes" id="UP000228535"/>
    </source>
</evidence>
<dbReference type="GO" id="GO:0006508">
    <property type="term" value="P:proteolysis"/>
    <property type="evidence" value="ECO:0007669"/>
    <property type="project" value="UniProtKB-KW"/>
</dbReference>